<dbReference type="Pfam" id="PF24164">
    <property type="entry name" value="TMP_N"/>
    <property type="match status" value="1"/>
</dbReference>
<evidence type="ECO:0000256" key="1">
    <source>
        <dbReference type="SAM" id="Coils"/>
    </source>
</evidence>
<dbReference type="GeneID" id="40073129"/>
<dbReference type="EMBL" id="KX845404">
    <property type="protein sequence ID" value="AOZ65452.1"/>
    <property type="molecule type" value="Genomic_DNA"/>
</dbReference>
<dbReference type="Pfam" id="PF24165">
    <property type="entry name" value="TMP_C"/>
    <property type="match status" value="1"/>
</dbReference>
<dbReference type="SMR" id="A0A1I9SF25"/>
<evidence type="ECO:0000313" key="5">
    <source>
        <dbReference type="Proteomes" id="UP000225617"/>
    </source>
</evidence>
<evidence type="ECO:0000313" key="4">
    <source>
        <dbReference type="EMBL" id="AOZ65452.1"/>
    </source>
</evidence>
<organism evidence="4 5">
    <name type="scientific">Klebsiella phage vB_Kpn_IME260</name>
    <dbReference type="NCBI Taxonomy" id="1912318"/>
    <lineage>
        <taxon>Viruses</taxon>
        <taxon>Duplodnaviria</taxon>
        <taxon>Heunggongvirae</taxon>
        <taxon>Uroviricota</taxon>
        <taxon>Caudoviricetes</taxon>
        <taxon>Demerecviridae</taxon>
        <taxon>Sugarlandvirus</taxon>
        <taxon>Sugarlandvirus IME260</taxon>
    </lineage>
</organism>
<dbReference type="InterPro" id="IPR056208">
    <property type="entry name" value="TMP_PB2_C"/>
</dbReference>
<dbReference type="RefSeq" id="YP_009597498.1">
    <property type="nucleotide sequence ID" value="NC_041899.1"/>
</dbReference>
<feature type="coiled-coil region" evidence="1">
    <location>
        <begin position="906"/>
        <end position="940"/>
    </location>
</feature>
<evidence type="ECO:0000259" key="3">
    <source>
        <dbReference type="Pfam" id="PF24165"/>
    </source>
</evidence>
<reference evidence="4" key="1">
    <citation type="submission" date="2017-01" db="EMBL/GenBank/DDBJ databases">
        <title>Complete Genome Sequence of two Novel Multi-drug resistant Klebsiella pneumoniae Phage vB_Kpn_IME260.</title>
        <authorList>
            <person name="Xing S."/>
            <person name="Pan X."/>
            <person name="Sun Q."/>
            <person name="Pei G."/>
            <person name="Mi Z."/>
            <person name="An X."/>
            <person name="Tong Y."/>
        </authorList>
    </citation>
    <scope>NUCLEOTIDE SEQUENCE [LARGE SCALE GENOMIC DNA]</scope>
</reference>
<feature type="domain" description="Tape measure protein PB2 N-terminal" evidence="2">
    <location>
        <begin position="1"/>
        <end position="80"/>
    </location>
</feature>
<dbReference type="Proteomes" id="UP000225617">
    <property type="component" value="Segment"/>
</dbReference>
<feature type="domain" description="Tape measure protein PB2 C-terminal" evidence="3">
    <location>
        <begin position="1657"/>
        <end position="1692"/>
    </location>
</feature>
<sequence length="1692" mass="178661">MTDRLIRELLVDIKQRGGSKAAKQIRDVEAALDGAAQSSEGLNTSLGKLPGSFTALERSVSRTAKSLEKLSSTTSITALAASIGMLSGKFTSFEVDLAKSVLKINANLNGVTSAANKMASGFDTAATSSVADLNRVNKALQELDAHASSVAKVLQTLKAGAGLESISSSAAKASTDLSHLVSGVEKIGNQLARMAEQAVQAGRSLQGLKADSLGAAGEHLSKAASGISVAVSSMGEEVNKLNKLLLELSVKADLASKSIANITPGTKLNSLGTEIQKINTSLATAANTSVAEISKIKAALTSLVSSTATAAASMKTVGTGSGLSKLISEISTAASASTSDISKVTAALKQLNVDATAAGKALQSIKAGANLSSVPTVVGKIGTSMTQLRAQLEGSVTGIEKSLNDLSRAFATMGGTGNLNPLGNSIRGMIPSLTQLAKAAVQVNSALSKIQAGRGVLQLPTQFKAVTASLNALETKLASTSQILERGFSKGFQDMASKSTSSSTRMINNFQKVVPELNAIEAAAIRSAAAIDKLIAKRIRLGQAGGGGNPAAFNMGALVAEMNRIVTSIEAMGNKMNTTMADMARSTDKVSDKLTDLNSGVRDVNTGLGGLNSTLTGTGSAANRASRALGNTSGSARGATRNFAALAMVTGPMPLIYGAIASNVYVLKAAFDQLKLGDQLNRLEQFGSIVGAKTGTPIQSLAVALQEATGHAVSFEEAMRQASTAAAYGFDAKQISEFALVARRAAATLGVDMTDALNRVIKGVSKQEIELLDELGVTIRLNDAYAEYVKILNAANTGITYNIQGLTSFQKQQAYANAVVAESTKRFGYLDEVLRATPWEQFAANADSALRKVQQAAAKYLGPVIASINAAFYTSKASVSAEAATAQQESIKQMDGKDSNAVVMNLEASQKGLDDAVKAKEEVKNKLAALNKEIMDREAKMDMSTALATAANYSGFGNLLTLGASKANKEFTQQTADMRRQAYMLQQELADSAGAIQKWKDARDSALSKAQKENPELAGKLNIGQNVEASNGLYTFDNAALDGAVALRKEFNNIKKTSGDLSNDIQNFAQDSNTASRATAALGDALKAVESLAGGSTEKANQMTKDLNLGYSTVTEMNTAYKAMSNYQKIVNDEAKSKLDVEKRIAEVYAATRNKDKAEEAGRALEMQQLSAKKEALKAVLATNKDNKAIQKELTLLETEELKVKNQGMEATKKEKFYKDKIVGIDREIALLNNRTMTDSQYNVANLKLNLEVEKDRLALLKTQADKEKEAEQSRRNIASIEREIWKEQLDRNAKTAEMRKEEFERNQSMKPLMGESQKMQEQLAFYQEMKEFTKGNADEQARWSKEIANTTAQMAALKAQRTAQMMDRVGQSLGADYTPTTGLEGEDKKFADMENQMASYDTAIGKLSQLNSEATATAQSMGNLANAMIQFSQGSLDTTSMIAAGMQTVSQMISYGTNQQISAIDAAIAAEQKRDGKSEQSKNKIKKMEAEKIKLQQESAKKQIIIQTAVAVMQAATAVPYPFSIPLMIAAGLAGALSLAQASSATGMTDIAGSGGETASYLTLGERQKNVDVSMGANAGELSYVRGDKGIGSANGFIPRAEGGNTYPGVSYKMGEHGTEVATPMVPTKVTPADKVASETSSGGARRPVNLNIQAMDAKSFMEYALENPAAFQAAVELALNEQGLSLKNLN</sequence>
<keyword evidence="5" id="KW-1185">Reference proteome</keyword>
<keyword evidence="1" id="KW-0175">Coiled coil</keyword>
<proteinExistence type="predicted"/>
<dbReference type="InterPro" id="IPR056207">
    <property type="entry name" value="TMP_PB2_N"/>
</dbReference>
<protein>
    <submittedName>
        <fullName evidence="4">Tail length tape-measure protein</fullName>
    </submittedName>
</protein>
<feature type="coiled-coil region" evidence="1">
    <location>
        <begin position="1244"/>
        <end position="1307"/>
    </location>
</feature>
<evidence type="ECO:0000259" key="2">
    <source>
        <dbReference type="Pfam" id="PF24164"/>
    </source>
</evidence>
<accession>A0A1I9SF25</accession>
<dbReference type="KEGG" id="vg:40073129"/>
<name>A0A1I9SF25_9CAUD</name>